<evidence type="ECO:0000313" key="1">
    <source>
        <dbReference type="EMBL" id="TKI70883.1"/>
    </source>
</evidence>
<dbReference type="Proteomes" id="UP000309561">
    <property type="component" value="Unassembled WGS sequence"/>
</dbReference>
<keyword evidence="2" id="KW-1185">Reference proteome</keyword>
<protein>
    <submittedName>
        <fullName evidence="1">Uncharacterized protein</fullName>
    </submittedName>
</protein>
<gene>
    <name evidence="1" type="ORF">FCU45_00385</name>
</gene>
<name>A0A4V5TNM2_9BACT</name>
<evidence type="ECO:0000313" key="2">
    <source>
        <dbReference type="Proteomes" id="UP000309561"/>
    </source>
</evidence>
<accession>A0A4V5TNM2</accession>
<dbReference type="AlphaFoldDB" id="A0A4V5TNM2"/>
<organism evidence="1 2">
    <name type="scientific">Sulfurimonas crateris</name>
    <dbReference type="NCBI Taxonomy" id="2574727"/>
    <lineage>
        <taxon>Bacteria</taxon>
        <taxon>Pseudomonadati</taxon>
        <taxon>Campylobacterota</taxon>
        <taxon>Epsilonproteobacteria</taxon>
        <taxon>Campylobacterales</taxon>
        <taxon>Sulfurimonadaceae</taxon>
        <taxon>Sulfurimonas</taxon>
    </lineage>
</organism>
<proteinExistence type="predicted"/>
<comment type="caution">
    <text evidence="1">The sequence shown here is derived from an EMBL/GenBank/DDBJ whole genome shotgun (WGS) entry which is preliminary data.</text>
</comment>
<dbReference type="OrthoDB" id="5334979at2"/>
<reference evidence="1 2" key="1">
    <citation type="submission" date="2019-04" db="EMBL/GenBank/DDBJ databases">
        <title>Sulfurimonas crateris sp. nov. a facultative anaerobic sulfur-oxidizing chemolithautotrophic bacterium isolated from a terrestrial mud vulcano.</title>
        <authorList>
            <person name="Ratnikova N.M."/>
            <person name="Slobodkin A.I."/>
            <person name="Merkel A.Y."/>
            <person name="Novikov A."/>
            <person name="Bonch-Osmolovskaya E.A."/>
            <person name="Slobodkina G.B."/>
        </authorList>
    </citation>
    <scope>NUCLEOTIDE SEQUENCE [LARGE SCALE GENOMIC DNA]</scope>
    <source>
        <strain evidence="1 2">SN118</strain>
    </source>
</reference>
<sequence>MKLLFLLFPLLLIAGSPFESKRHSFDMSAYETKKSELNVMAGNNSKIKCRYVCDKKVYKEQKISDALEFYKNSREYSFSKD</sequence>
<dbReference type="EMBL" id="SZPX01000001">
    <property type="protein sequence ID" value="TKI70883.1"/>
    <property type="molecule type" value="Genomic_DNA"/>
</dbReference>